<protein>
    <recommendedName>
        <fullName evidence="4">DNA-directed DNA polymerase</fullName>
        <ecNumber evidence="4">2.7.7.7</ecNumber>
    </recommendedName>
</protein>
<keyword evidence="5" id="KW-0227">DNA damage</keyword>
<evidence type="ECO:0000259" key="11">
    <source>
        <dbReference type="PROSITE" id="PS50173"/>
    </source>
</evidence>
<evidence type="ECO:0000313" key="12">
    <source>
        <dbReference type="EMBL" id="OYR17616.1"/>
    </source>
</evidence>
<dbReference type="RefSeq" id="WP_094507494.1">
    <property type="nucleotide sequence ID" value="NZ_JBHEEK010000023.1"/>
</dbReference>
<evidence type="ECO:0000313" key="13">
    <source>
        <dbReference type="Proteomes" id="UP000215590"/>
    </source>
</evidence>
<dbReference type="InterPro" id="IPR043128">
    <property type="entry name" value="Rev_trsase/Diguanyl_cyclase"/>
</dbReference>
<gene>
    <name evidence="12" type="ORF">CEV31_4343</name>
</gene>
<evidence type="ECO:0000256" key="8">
    <source>
        <dbReference type="ARBA" id="ARBA00023236"/>
    </source>
</evidence>
<dbReference type="GO" id="GO:0006281">
    <property type="term" value="P:DNA repair"/>
    <property type="evidence" value="ECO:0007669"/>
    <property type="project" value="UniProtKB-KW"/>
</dbReference>
<dbReference type="PROSITE" id="PS50173">
    <property type="entry name" value="UMUC"/>
    <property type="match status" value="1"/>
</dbReference>
<name>A0A256FSC9_9HYPH</name>
<evidence type="ECO:0000256" key="2">
    <source>
        <dbReference type="ARBA" id="ARBA00010945"/>
    </source>
</evidence>
<dbReference type="Pfam" id="PF00817">
    <property type="entry name" value="IMS"/>
    <property type="match status" value="1"/>
</dbReference>
<comment type="cofactor">
    <cofactor evidence="1">
        <name>Mg(2+)</name>
        <dbReference type="ChEBI" id="CHEBI:18420"/>
    </cofactor>
</comment>
<dbReference type="InterPro" id="IPR043502">
    <property type="entry name" value="DNA/RNA_pol_sf"/>
</dbReference>
<comment type="caution">
    <text evidence="12">The sequence shown here is derived from an EMBL/GenBank/DDBJ whole genome shotgun (WGS) entry which is preliminary data.</text>
</comment>
<proteinExistence type="inferred from homology"/>
<dbReference type="AlphaFoldDB" id="A0A256FSC9"/>
<evidence type="ECO:0000256" key="3">
    <source>
        <dbReference type="ARBA" id="ARBA00011245"/>
    </source>
</evidence>
<dbReference type="Proteomes" id="UP000215590">
    <property type="component" value="Unassembled WGS sequence"/>
</dbReference>
<dbReference type="PANTHER" id="PTHR11076:SF34">
    <property type="entry name" value="PROTEIN UMUC"/>
    <property type="match status" value="1"/>
</dbReference>
<dbReference type="GO" id="GO:0005829">
    <property type="term" value="C:cytosol"/>
    <property type="evidence" value="ECO:0007669"/>
    <property type="project" value="TreeGrafter"/>
</dbReference>
<accession>A0A256FSC9</accession>
<organism evidence="12 13">
    <name type="scientific">Brucella thiophenivorans</name>
    <dbReference type="NCBI Taxonomy" id="571255"/>
    <lineage>
        <taxon>Bacteria</taxon>
        <taxon>Pseudomonadati</taxon>
        <taxon>Pseudomonadota</taxon>
        <taxon>Alphaproteobacteria</taxon>
        <taxon>Hyphomicrobiales</taxon>
        <taxon>Brucellaceae</taxon>
        <taxon>Brucella/Ochrobactrum group</taxon>
        <taxon>Brucella</taxon>
    </lineage>
</organism>
<dbReference type="Gene3D" id="3.30.70.270">
    <property type="match status" value="1"/>
</dbReference>
<keyword evidence="8" id="KW-0742">SOS response</keyword>
<comment type="subunit">
    <text evidence="3">Monomer.</text>
</comment>
<comment type="function">
    <text evidence="9">Poorly processive, error-prone DNA polymerase involved in untargeted mutagenesis. Copies undamaged DNA at stalled replication forks, which arise in vivo from mismatched or misaligned primer ends. These misaligned primers can be extended by PolIV. Exhibits no 3'-5' exonuclease (proofreading) activity. May be involved in translesional synthesis, in conjunction with the beta clamp from PolIII.</text>
</comment>
<evidence type="ECO:0000256" key="9">
    <source>
        <dbReference type="ARBA" id="ARBA00025589"/>
    </source>
</evidence>
<evidence type="ECO:0000256" key="1">
    <source>
        <dbReference type="ARBA" id="ARBA00001946"/>
    </source>
</evidence>
<dbReference type="EC" id="2.7.7.7" evidence="4"/>
<evidence type="ECO:0000256" key="10">
    <source>
        <dbReference type="ARBA" id="ARBA00049244"/>
    </source>
</evidence>
<dbReference type="InterPro" id="IPR017961">
    <property type="entry name" value="DNA_pol_Y-fam_little_finger"/>
</dbReference>
<feature type="domain" description="UmuC" evidence="11">
    <location>
        <begin position="5"/>
        <end position="188"/>
    </location>
</feature>
<evidence type="ECO:0000256" key="4">
    <source>
        <dbReference type="ARBA" id="ARBA00012417"/>
    </source>
</evidence>
<dbReference type="GO" id="GO:0042276">
    <property type="term" value="P:error-prone translesion synthesis"/>
    <property type="evidence" value="ECO:0007669"/>
    <property type="project" value="TreeGrafter"/>
</dbReference>
<dbReference type="Gene3D" id="1.10.150.20">
    <property type="entry name" value="5' to 3' exonuclease, C-terminal subdomain"/>
    <property type="match status" value="1"/>
</dbReference>
<evidence type="ECO:0000256" key="5">
    <source>
        <dbReference type="ARBA" id="ARBA00022763"/>
    </source>
</evidence>
<dbReference type="PANTHER" id="PTHR11076">
    <property type="entry name" value="DNA REPAIR POLYMERASE UMUC / TRANSFERASE FAMILY MEMBER"/>
    <property type="match status" value="1"/>
</dbReference>
<dbReference type="Gene3D" id="3.40.1170.60">
    <property type="match status" value="1"/>
</dbReference>
<dbReference type="Pfam" id="PF13438">
    <property type="entry name" value="DUF4113"/>
    <property type="match status" value="1"/>
</dbReference>
<evidence type="ECO:0000256" key="6">
    <source>
        <dbReference type="ARBA" id="ARBA00023199"/>
    </source>
</evidence>
<keyword evidence="7" id="KW-0234">DNA repair</keyword>
<dbReference type="CDD" id="cd01700">
    <property type="entry name" value="PolY_Pol_V_umuC"/>
    <property type="match status" value="1"/>
</dbReference>
<dbReference type="InterPro" id="IPR025188">
    <property type="entry name" value="DUF4113"/>
</dbReference>
<reference evidence="12 13" key="1">
    <citation type="submission" date="2017-07" db="EMBL/GenBank/DDBJ databases">
        <title>Phylogenetic study on the rhizospheric bacterium Ochrobactrum sp. A44.</title>
        <authorList>
            <person name="Krzyzanowska D.M."/>
            <person name="Ossowicki A."/>
            <person name="Rajewska M."/>
            <person name="Maciag T."/>
            <person name="Kaczynski Z."/>
            <person name="Czerwicka M."/>
            <person name="Jafra S."/>
        </authorList>
    </citation>
    <scope>NUCLEOTIDE SEQUENCE [LARGE SCALE GENOMIC DNA]</scope>
    <source>
        <strain evidence="12 13">DSM 7216</strain>
    </source>
</reference>
<comment type="similarity">
    <text evidence="2">Belongs to the DNA polymerase type-Y family.</text>
</comment>
<sequence length="425" mass="46362">MIKPIALIDGNNFYCSCERVFDASLIGKPVIILSNNDGCAVARSDEAKALGIKMGAPLFKIRDIVRQHGVKVLSSNYTLYGDMSRRVVETVAQFSPNYEIYSIDENFVDLSGFGSRYEAIAIEMRATVRQNTGIPNCVGIATTKTLAKLANHAAKKNPLFNGVCDFTKQDILDWCLKRIAVGEVWGVGARTEAKLINLGITTVAQLRDMPRALARQIGSVVLERTVAELQGIKCLEIEDIAPQRKGMAVTRSAGTPMGSLHAVMEALAAHASRAAEKLRMHGLVAGQITAFFHTNAFSKTAPQHSVSRTIQLKPMSNNTFDLVQAVSRCAHSGWYGNKADNGFSYTKAGVILDDLLPEGNAPKMLFEIEQPRDARLMAALDEINGRFGKKKVVIGAQGFKGGYEAKAQNRSPRYTTRLADLPTIK</sequence>
<dbReference type="InterPro" id="IPR001126">
    <property type="entry name" value="UmuC"/>
</dbReference>
<keyword evidence="13" id="KW-1185">Reference proteome</keyword>
<dbReference type="Pfam" id="PF11799">
    <property type="entry name" value="IMS_C"/>
    <property type="match status" value="1"/>
</dbReference>
<dbReference type="GO" id="GO:0003684">
    <property type="term" value="F:damaged DNA binding"/>
    <property type="evidence" value="ECO:0007669"/>
    <property type="project" value="InterPro"/>
</dbReference>
<evidence type="ECO:0000256" key="7">
    <source>
        <dbReference type="ARBA" id="ARBA00023204"/>
    </source>
</evidence>
<comment type="catalytic activity">
    <reaction evidence="10">
        <text>DNA(n) + a 2'-deoxyribonucleoside 5'-triphosphate = DNA(n+1) + diphosphate</text>
        <dbReference type="Rhea" id="RHEA:22508"/>
        <dbReference type="Rhea" id="RHEA-COMP:17339"/>
        <dbReference type="Rhea" id="RHEA-COMP:17340"/>
        <dbReference type="ChEBI" id="CHEBI:33019"/>
        <dbReference type="ChEBI" id="CHEBI:61560"/>
        <dbReference type="ChEBI" id="CHEBI:173112"/>
        <dbReference type="EC" id="2.7.7.7"/>
    </reaction>
</comment>
<dbReference type="OrthoDB" id="9808813at2"/>
<dbReference type="GO" id="GO:0003887">
    <property type="term" value="F:DNA-directed DNA polymerase activity"/>
    <property type="evidence" value="ECO:0007669"/>
    <property type="project" value="TreeGrafter"/>
</dbReference>
<dbReference type="InterPro" id="IPR050116">
    <property type="entry name" value="DNA_polymerase-Y"/>
</dbReference>
<dbReference type="SUPFAM" id="SSF56672">
    <property type="entry name" value="DNA/RNA polymerases"/>
    <property type="match status" value="1"/>
</dbReference>
<keyword evidence="6" id="KW-0741">SOS mutagenesis</keyword>
<dbReference type="GO" id="GO:0009432">
    <property type="term" value="P:SOS response"/>
    <property type="evidence" value="ECO:0007669"/>
    <property type="project" value="UniProtKB-KW"/>
</dbReference>
<dbReference type="EMBL" id="NNRJ01000031">
    <property type="protein sequence ID" value="OYR17616.1"/>
    <property type="molecule type" value="Genomic_DNA"/>
</dbReference>